<keyword evidence="9" id="KW-0482">Metalloprotease</keyword>
<dbReference type="AlphaFoldDB" id="A0A7W4QBJ9"/>
<evidence type="ECO:0000256" key="9">
    <source>
        <dbReference type="ARBA" id="ARBA00023049"/>
    </source>
</evidence>
<dbReference type="Proteomes" id="UP000542720">
    <property type="component" value="Unassembled WGS sequence"/>
</dbReference>
<dbReference type="PANTHER" id="PTHR43221">
    <property type="entry name" value="PROTEASE HTPX"/>
    <property type="match status" value="1"/>
</dbReference>
<evidence type="ECO:0000313" key="14">
    <source>
        <dbReference type="Proteomes" id="UP000542720"/>
    </source>
</evidence>
<evidence type="ECO:0000313" key="13">
    <source>
        <dbReference type="EMBL" id="MBB2496769.1"/>
    </source>
</evidence>
<name>A0A7W4QBJ9_9GAMM</name>
<keyword evidence="5" id="KW-0479">Metal-binding</keyword>
<evidence type="ECO:0000256" key="1">
    <source>
        <dbReference type="ARBA" id="ARBA00001947"/>
    </source>
</evidence>
<dbReference type="Gene3D" id="1.10.3680.10">
    <property type="entry name" value="TerB-like"/>
    <property type="match status" value="1"/>
</dbReference>
<keyword evidence="7" id="KW-0862">Zinc</keyword>
<dbReference type="InterPro" id="IPR001915">
    <property type="entry name" value="Peptidase_M48"/>
</dbReference>
<dbReference type="RefSeq" id="WP_183090308.1">
    <property type="nucleotide sequence ID" value="NZ_JACJUD010000006.1"/>
</dbReference>
<dbReference type="CDD" id="cd07340">
    <property type="entry name" value="M48B_Htpx_like"/>
    <property type="match status" value="1"/>
</dbReference>
<feature type="domain" description="Peptidase M48" evidence="12">
    <location>
        <begin position="106"/>
        <end position="329"/>
    </location>
</feature>
<evidence type="ECO:0000256" key="5">
    <source>
        <dbReference type="ARBA" id="ARBA00022723"/>
    </source>
</evidence>
<dbReference type="PANTHER" id="PTHR43221:SF2">
    <property type="entry name" value="PROTEASE HTPX HOMOLOG"/>
    <property type="match status" value="1"/>
</dbReference>
<sequence length="635" mass="67455">MNFFEQQDRAQRNTGRLVLLLALAVASLITITCVALIVVLNYSGVVHTLVDPRYTQGRLVLYVALAVVGVVILGGLFKSAQLSRGGKVVAERLGGRLINLDAQGLEERRLLNVVEEMAIASGTPVPPVYLLDDLSINAFAAGLTPQDAVIGIARGAIATLSRDELQGVIAHEFSHIFNGDMRLNIRLVSVLHGILLLGLIGEVLLRNSGSGRSSSRSSRDGGSVSVTILIGLVLLVVGYAGTFFGGLIKAAVSRQREFLADASAVQFTRNPDSIAGALKKIGGHSLGSQLQASHAAEFSHLYFGPGVSRAVAGMMATHPPLEERIRRIEPGWDGLYPQVSVAALFDSQEPSGRSTPEAGAAAHFALGDAEQAIAAVGDPQMAHLRQARDTLRSLPAALKSAAHTSIGAQALVYGLLLGHDAELQARQLGLLRPELDPALLGVITGLRAELLSLDPGQRLPLLELALPALKQLGKAEFASMKGLLIRLIKADNRVELLEWTLLRIVERHVEGPRLPGGKQHLLELADEAAVLLSALAHAGHVESQQAAEAFAAATAELPFDQLTLRSPAQADLKTLSAALDRLNQLQPLQKPRLLKAMARCITHDGSIHPAEAELLRAVAETLDCPMPPLLANSPD</sequence>
<feature type="transmembrane region" description="Helical" evidence="11">
    <location>
        <begin position="17"/>
        <end position="39"/>
    </location>
</feature>
<dbReference type="GO" id="GO:0006508">
    <property type="term" value="P:proteolysis"/>
    <property type="evidence" value="ECO:0007669"/>
    <property type="project" value="UniProtKB-KW"/>
</dbReference>
<dbReference type="GO" id="GO:0046872">
    <property type="term" value="F:metal ion binding"/>
    <property type="evidence" value="ECO:0007669"/>
    <property type="project" value="UniProtKB-KW"/>
</dbReference>
<comment type="cofactor">
    <cofactor evidence="1">
        <name>Zn(2+)</name>
        <dbReference type="ChEBI" id="CHEBI:29105"/>
    </cofactor>
</comment>
<protein>
    <submittedName>
        <fullName evidence="13">M48 family metallopeptidase</fullName>
    </submittedName>
</protein>
<keyword evidence="6" id="KW-0378">Hydrolase</keyword>
<keyword evidence="2" id="KW-1003">Cell membrane</keyword>
<evidence type="ECO:0000256" key="8">
    <source>
        <dbReference type="ARBA" id="ARBA00022989"/>
    </source>
</evidence>
<proteinExistence type="predicted"/>
<dbReference type="EMBL" id="JACJUD010000006">
    <property type="protein sequence ID" value="MBB2496769.1"/>
    <property type="molecule type" value="Genomic_DNA"/>
</dbReference>
<keyword evidence="8 11" id="KW-1133">Transmembrane helix</keyword>
<organism evidence="13 14">
    <name type="scientific">Aquipseudomonas ullengensis</name>
    <dbReference type="NCBI Taxonomy" id="2759166"/>
    <lineage>
        <taxon>Bacteria</taxon>
        <taxon>Pseudomonadati</taxon>
        <taxon>Pseudomonadota</taxon>
        <taxon>Gammaproteobacteria</taxon>
        <taxon>Pseudomonadales</taxon>
        <taxon>Pseudomonadaceae</taxon>
        <taxon>Aquipseudomonas</taxon>
    </lineage>
</organism>
<accession>A0A7W4QBJ9</accession>
<keyword evidence="3" id="KW-0645">Protease</keyword>
<dbReference type="Gene3D" id="3.30.2010.10">
    <property type="entry name" value="Metalloproteases ('zincins'), catalytic domain"/>
    <property type="match status" value="1"/>
</dbReference>
<evidence type="ECO:0000256" key="3">
    <source>
        <dbReference type="ARBA" id="ARBA00022670"/>
    </source>
</evidence>
<gene>
    <name evidence="13" type="ORF">H3H51_17230</name>
</gene>
<evidence type="ECO:0000256" key="10">
    <source>
        <dbReference type="ARBA" id="ARBA00023136"/>
    </source>
</evidence>
<dbReference type="InterPro" id="IPR050083">
    <property type="entry name" value="HtpX_protease"/>
</dbReference>
<dbReference type="Pfam" id="PF01435">
    <property type="entry name" value="Peptidase_M48"/>
    <property type="match status" value="1"/>
</dbReference>
<evidence type="ECO:0000256" key="7">
    <source>
        <dbReference type="ARBA" id="ARBA00022833"/>
    </source>
</evidence>
<keyword evidence="10 11" id="KW-0472">Membrane</keyword>
<keyword evidence="14" id="KW-1185">Reference proteome</keyword>
<dbReference type="SUPFAM" id="SSF158682">
    <property type="entry name" value="TerB-like"/>
    <property type="match status" value="1"/>
</dbReference>
<feature type="transmembrane region" description="Helical" evidence="11">
    <location>
        <begin position="225"/>
        <end position="248"/>
    </location>
</feature>
<feature type="transmembrane region" description="Helical" evidence="11">
    <location>
        <begin position="183"/>
        <end position="205"/>
    </location>
</feature>
<dbReference type="GO" id="GO:0004222">
    <property type="term" value="F:metalloendopeptidase activity"/>
    <property type="evidence" value="ECO:0007669"/>
    <property type="project" value="InterPro"/>
</dbReference>
<dbReference type="InterPro" id="IPR029024">
    <property type="entry name" value="TerB-like"/>
</dbReference>
<evidence type="ECO:0000256" key="4">
    <source>
        <dbReference type="ARBA" id="ARBA00022692"/>
    </source>
</evidence>
<reference evidence="13 14" key="1">
    <citation type="submission" date="2020-08" db="EMBL/GenBank/DDBJ databases">
        <authorList>
            <person name="Kim C.M."/>
        </authorList>
    </citation>
    <scope>NUCLEOTIDE SEQUENCE [LARGE SCALE GENOMIC DNA]</scope>
    <source>
        <strain evidence="13 14">UL070</strain>
    </source>
</reference>
<comment type="caution">
    <text evidence="13">The sequence shown here is derived from an EMBL/GenBank/DDBJ whole genome shotgun (WGS) entry which is preliminary data.</text>
</comment>
<evidence type="ECO:0000256" key="11">
    <source>
        <dbReference type="SAM" id="Phobius"/>
    </source>
</evidence>
<evidence type="ECO:0000256" key="2">
    <source>
        <dbReference type="ARBA" id="ARBA00022475"/>
    </source>
</evidence>
<feature type="transmembrane region" description="Helical" evidence="11">
    <location>
        <begin position="59"/>
        <end position="77"/>
    </location>
</feature>
<keyword evidence="4 11" id="KW-0812">Transmembrane</keyword>
<evidence type="ECO:0000259" key="12">
    <source>
        <dbReference type="Pfam" id="PF01435"/>
    </source>
</evidence>
<evidence type="ECO:0000256" key="6">
    <source>
        <dbReference type="ARBA" id="ARBA00022801"/>
    </source>
</evidence>